<feature type="domain" description="SpaA-like prealbumin fold" evidence="5">
    <location>
        <begin position="798"/>
        <end position="886"/>
    </location>
</feature>
<dbReference type="Pfam" id="PF20597">
    <property type="entry name" value="pAdhesive_15"/>
    <property type="match status" value="1"/>
</dbReference>
<feature type="domain" description="SpaA-like prealbumin fold" evidence="5">
    <location>
        <begin position="340"/>
        <end position="428"/>
    </location>
</feature>
<evidence type="ECO:0000256" key="1">
    <source>
        <dbReference type="ARBA" id="ARBA00007257"/>
    </source>
</evidence>
<evidence type="ECO:0000313" key="7">
    <source>
        <dbReference type="EMBL" id="OBY09569.1"/>
    </source>
</evidence>
<keyword evidence="8" id="KW-1185">Reference proteome</keyword>
<comment type="similarity">
    <text evidence="1">Belongs to the serine-aspartate repeat-containing protein (SDr) family.</text>
</comment>
<accession>A0A1B8RL45</accession>
<evidence type="ECO:0000259" key="5">
    <source>
        <dbReference type="Pfam" id="PF17802"/>
    </source>
</evidence>
<reference evidence="7 8" key="1">
    <citation type="submission" date="2016-06" db="EMBL/GenBank/DDBJ databases">
        <authorList>
            <person name="Kjaerup R.B."/>
            <person name="Dalgaard T.S."/>
            <person name="Juul-Madsen H.R."/>
        </authorList>
    </citation>
    <scope>NUCLEOTIDE SEQUENCE [LARGE SCALE GENOMIC DNA]</scope>
    <source>
        <strain evidence="7 8">373-A1</strain>
    </source>
</reference>
<dbReference type="EMBL" id="MAPZ01000030">
    <property type="protein sequence ID" value="OBY09569.1"/>
    <property type="molecule type" value="Genomic_DNA"/>
</dbReference>
<feature type="compositionally biased region" description="Basic and acidic residues" evidence="4">
    <location>
        <begin position="1073"/>
        <end position="1098"/>
    </location>
</feature>
<evidence type="ECO:0000256" key="4">
    <source>
        <dbReference type="SAM" id="MobiDB-lite"/>
    </source>
</evidence>
<evidence type="ECO:0000256" key="2">
    <source>
        <dbReference type="ARBA" id="ARBA00022525"/>
    </source>
</evidence>
<feature type="domain" description="Choice-of-anchor A" evidence="6">
    <location>
        <begin position="41"/>
        <end position="324"/>
    </location>
</feature>
<dbReference type="AlphaFoldDB" id="A0A1B8RL45"/>
<dbReference type="Gene3D" id="2.60.40.10">
    <property type="entry name" value="Immunoglobulins"/>
    <property type="match status" value="8"/>
</dbReference>
<proteinExistence type="inferred from homology"/>
<comment type="caution">
    <text evidence="7">The sequence shown here is derived from an EMBL/GenBank/DDBJ whole genome shotgun (WGS) entry which is preliminary data.</text>
</comment>
<evidence type="ECO:0000313" key="8">
    <source>
        <dbReference type="Proteomes" id="UP000092714"/>
    </source>
</evidence>
<dbReference type="SUPFAM" id="SSF49478">
    <property type="entry name" value="Cna protein B-type domain"/>
    <property type="match status" value="8"/>
</dbReference>
<sequence length="1124" mass="120882">MKKGFKRKLAAWVGILFVITQIIPARTINATTEEEENKKYGTIEHYNGILFGDDKLVSYDNKNYAYISKGGDNEGAVAVGGDMHTPYLDNSMDFGASAASGYTGIGSKYEDNGMPTVMTSGKWDKIIGSNITVYGSKILLAQEYNQGFAVMGADVNYSGQQNIKNSISKFKGKVSNTIGYIESLETNGSFEDNSYGKNIITNNGKNIVKVKLDSGIIPSLDLKESVDLDKQYVIYSNAKDIKFSGGCVRYNGADVWGSSLPKDSPLFKIASNFIWVFPNAETVEINNYAVIGSVVAPKAKVHGNGSSINGQLFASSLHQEGGFELHNFTSRWNWELDSKGSIEIEKVDSKNSSIKLAGAVFEVYDSEENLKGTIKTNSQGKGSLGNLEYGEYTLVEKIAPLGYVLSSDRITVNVNSEGITYKTITNTKILGKINILKVDSADENIKLPGAVFEVKDSEGTVVDTITTDENGVGTSKELPYGSYTVAEVSAPSGYELSGESKNVTIDSNGETIELTFENTKILGKINILKVDGADEGVKLSGAVFEVKDFQGTVVDTITTDENGVGTSKELPYGSYTVAEVSAPSGYELSGESKNVTIDSNGQIIELTFKNSKLLGSIAIEKVDSEDSEIKLKGAEFKVLNSDGEEVGNIVTGEDGKGSLGSLAYGEYTVIETKAPDGYELSLDLVVVEVNSKAVVYKTITNTKILGKINILKVDSADEGVKLPGAVFEVKDFQGTVVDTITTDENGVGTSKELPYGSYTVAEVSAPSGYELSGESKNVTIDSNGQIIELTFKNSKLLGSIAIEKVDSEDSEIKLKGAEFKVLNSDGEEVGNIVTGEDGKGSLGSLPYGEYTVIETKAPDGYELSLDLVVVEVNSKAVVYKTITNTKILGKINILKVDSADENIKLPGAVFEVKDSQGTVVDTITTDENGVGTSKELPYGSYTVAEVSAPSGYELSEESKNVTIDSNGETIELTFENTKILGKINILKVDSIDESIKLSGAEFEIRDLEGNTLDTIITNEEGVANSIQLPYGSYIVIETKAPEGYVLSDFSENVTINNENLEILLKVENIKEELLPEDPKEPEVPSKEDNEKEPVKTGDESGNIGGLGLMSLLSLIAMLLMHKKK</sequence>
<feature type="region of interest" description="Disordered" evidence="4">
    <location>
        <begin position="1073"/>
        <end position="1102"/>
    </location>
</feature>
<gene>
    <name evidence="7" type="ORF">CP373A1_15345</name>
</gene>
<evidence type="ECO:0008006" key="9">
    <source>
        <dbReference type="Google" id="ProtNLM"/>
    </source>
</evidence>
<dbReference type="OrthoDB" id="9804660at2"/>
<feature type="domain" description="SpaA-like prealbumin fold" evidence="5">
    <location>
        <begin position="523"/>
        <end position="612"/>
    </location>
</feature>
<feature type="domain" description="SpaA-like prealbumin fold" evidence="5">
    <location>
        <begin position="706"/>
        <end position="795"/>
    </location>
</feature>
<protein>
    <recommendedName>
        <fullName evidence="9">Cna protein B-type domain protein</fullName>
    </recommendedName>
</protein>
<dbReference type="eggNOG" id="COG4932">
    <property type="taxonomic scope" value="Bacteria"/>
</dbReference>
<dbReference type="PANTHER" id="PTHR36108">
    <property type="entry name" value="COLOSSIN-B-RELATED"/>
    <property type="match status" value="1"/>
</dbReference>
<feature type="domain" description="SpaA-like prealbumin fold" evidence="5">
    <location>
        <begin position="889"/>
        <end position="978"/>
    </location>
</feature>
<feature type="domain" description="SpaA-like prealbumin fold" evidence="5">
    <location>
        <begin position="431"/>
        <end position="520"/>
    </location>
</feature>
<dbReference type="InterPro" id="IPR026588">
    <property type="entry name" value="Choice_anch_A"/>
</dbReference>
<dbReference type="RefSeq" id="WP_065254791.1">
    <property type="nucleotide sequence ID" value="NZ_MAPZ01000030.1"/>
</dbReference>
<dbReference type="InterPro" id="IPR013783">
    <property type="entry name" value="Ig-like_fold"/>
</dbReference>
<dbReference type="PANTHER" id="PTHR36108:SF13">
    <property type="entry name" value="COLOSSIN-B-RELATED"/>
    <property type="match status" value="1"/>
</dbReference>
<keyword evidence="3" id="KW-0732">Signal</keyword>
<evidence type="ECO:0000259" key="6">
    <source>
        <dbReference type="Pfam" id="PF20597"/>
    </source>
</evidence>
<feature type="domain" description="SpaA-like prealbumin fold" evidence="5">
    <location>
        <begin position="615"/>
        <end position="703"/>
    </location>
</feature>
<organism evidence="7 8">
    <name type="scientific">Clostridium paraputrificum</name>
    <dbReference type="NCBI Taxonomy" id="29363"/>
    <lineage>
        <taxon>Bacteria</taxon>
        <taxon>Bacillati</taxon>
        <taxon>Bacillota</taxon>
        <taxon>Clostridia</taxon>
        <taxon>Eubacteriales</taxon>
        <taxon>Clostridiaceae</taxon>
        <taxon>Clostridium</taxon>
    </lineage>
</organism>
<dbReference type="Pfam" id="PF17802">
    <property type="entry name" value="SpaA"/>
    <property type="match status" value="8"/>
</dbReference>
<dbReference type="InterPro" id="IPR041033">
    <property type="entry name" value="SpaA_PFL_dom_1"/>
</dbReference>
<evidence type="ECO:0000256" key="3">
    <source>
        <dbReference type="ARBA" id="ARBA00022729"/>
    </source>
</evidence>
<dbReference type="NCBIfam" id="TIGR04215">
    <property type="entry name" value="choice_anch_A"/>
    <property type="match status" value="1"/>
</dbReference>
<keyword evidence="2" id="KW-0964">Secreted</keyword>
<dbReference type="Proteomes" id="UP000092714">
    <property type="component" value="Unassembled WGS sequence"/>
</dbReference>
<feature type="domain" description="SpaA-like prealbumin fold" evidence="5">
    <location>
        <begin position="981"/>
        <end position="1068"/>
    </location>
</feature>
<name>A0A1B8RL45_9CLOT</name>